<dbReference type="Pfam" id="PF25033">
    <property type="entry name" value="VPS13_M"/>
    <property type="match status" value="1"/>
</dbReference>
<dbReference type="GO" id="GO:0007005">
    <property type="term" value="P:mitochondrion organization"/>
    <property type="evidence" value="ECO:0007669"/>
    <property type="project" value="TreeGrafter"/>
</dbReference>
<dbReference type="InterPro" id="IPR009543">
    <property type="entry name" value="VPS13_VAB"/>
</dbReference>
<comment type="caution">
    <text evidence="9">The sequence shown here is derived from an EMBL/GenBank/DDBJ whole genome shotgun (WGS) entry which is preliminary data.</text>
</comment>
<dbReference type="InterPro" id="IPR056747">
    <property type="entry name" value="VPS13-like_M"/>
</dbReference>
<dbReference type="InterPro" id="IPR026847">
    <property type="entry name" value="VPS13"/>
</dbReference>
<dbReference type="Pfam" id="PF25037">
    <property type="entry name" value="VPS13_C"/>
    <property type="match status" value="1"/>
</dbReference>
<evidence type="ECO:0000259" key="6">
    <source>
        <dbReference type="Pfam" id="PF25033"/>
    </source>
</evidence>
<organism evidence="9 10">
    <name type="scientific">Starmerella bacillaris</name>
    <name type="common">Yeast</name>
    <name type="synonym">Candida zemplinina</name>
    <dbReference type="NCBI Taxonomy" id="1247836"/>
    <lineage>
        <taxon>Eukaryota</taxon>
        <taxon>Fungi</taxon>
        <taxon>Dikarya</taxon>
        <taxon>Ascomycota</taxon>
        <taxon>Saccharomycotina</taxon>
        <taxon>Dipodascomycetes</taxon>
        <taxon>Dipodascales</taxon>
        <taxon>Trichomonascaceae</taxon>
        <taxon>Starmerella</taxon>
    </lineage>
</organism>
<proteinExistence type="inferred from homology"/>
<evidence type="ECO:0000259" key="7">
    <source>
        <dbReference type="Pfam" id="PF25036"/>
    </source>
</evidence>
<evidence type="ECO:0000313" key="9">
    <source>
        <dbReference type="EMBL" id="GMM51818.1"/>
    </source>
</evidence>
<dbReference type="Proteomes" id="UP001362899">
    <property type="component" value="Unassembled WGS sequence"/>
</dbReference>
<dbReference type="GO" id="GO:0006623">
    <property type="term" value="P:protein targeting to vacuole"/>
    <property type="evidence" value="ECO:0007669"/>
    <property type="project" value="TreeGrafter"/>
</dbReference>
<evidence type="ECO:0000256" key="3">
    <source>
        <dbReference type="ARBA" id="ARBA00023055"/>
    </source>
</evidence>
<feature type="domain" description="Chorein N-terminal" evidence="5">
    <location>
        <begin position="1"/>
        <end position="854"/>
    </location>
</feature>
<protein>
    <submittedName>
        <fullName evidence="9">Membrane morphogenesis protein</fullName>
    </submittedName>
</protein>
<feature type="domain" description="Intermembrane lipid transfer protein VPS13-like C-terminal" evidence="8">
    <location>
        <begin position="3066"/>
        <end position="3170"/>
    </location>
</feature>
<dbReference type="PANTHER" id="PTHR16166">
    <property type="entry name" value="VACUOLAR PROTEIN SORTING-ASSOCIATED PROTEIN VPS13"/>
    <property type="match status" value="1"/>
</dbReference>
<feature type="compositionally biased region" description="Basic and acidic residues" evidence="4">
    <location>
        <begin position="237"/>
        <end position="246"/>
    </location>
</feature>
<dbReference type="PANTHER" id="PTHR16166:SF93">
    <property type="entry name" value="INTERMEMBRANE LIPID TRANSFER PROTEIN VPS13"/>
    <property type="match status" value="1"/>
</dbReference>
<evidence type="ECO:0000313" key="10">
    <source>
        <dbReference type="Proteomes" id="UP001362899"/>
    </source>
</evidence>
<evidence type="ECO:0000259" key="5">
    <source>
        <dbReference type="Pfam" id="PF12624"/>
    </source>
</evidence>
<keyword evidence="2" id="KW-0813">Transport</keyword>
<dbReference type="Pfam" id="PF12624">
    <property type="entry name" value="VPS13_N"/>
    <property type="match status" value="1"/>
</dbReference>
<sequence length="3196" mass="359428">MLETLVASILNRVLGSYIENFDPNKLKIGLLSGDVKLEGLKLKRNILDKLQLPIDVLEGHVGNLILQIPYSNLKSKPVKVFIEDVFLLAGPEEGHSDAGQKRREQAQKLDKLALWEVSSERAVLKNAQNEGAAVSETDKQNQNFTSSLITKIVENVQITIRNIHIRFEEPNINSSVGLTLGELSAVSANSNWEPAFIANIGSTTQKLVTLDSLALYMDPEMKKNFGRMFKARSRSKKSDDFDHAANEENDLGDDNMDHLSSDSESVLLDQFKSFIFDTVGANDIIRPINGQGFVTINKQPKSEYDSKIKADLKFEELSLNLNREQYVNALQLIDYFQSYFKMLEFKRNRPRVPVKQDPLGWFRYAAQTVVDRVREKRKVWTWEYMKQRLDDQKLYVELYKKFYAAGFTDANMTPFEIKQFNTLQESYNYEDLILFRTIAKQIIISENKNKNLVKNHEQQQTWSQWLWGKNNDASTNSESTESYSNPNAISITDDQRQELLDMLDAPLVTDMTAAQVLLVVDFSLSSASIRIKNSKDLLLSAGLEGVKSSYVKRLNSFNVEASIMKAAVSDLSQTNRFSNTLVVQELDTDIPLVWFQFQHHPPDKMADSNLFLKLQKVVAIHNARLLDSIFKFFKPPPDQNETVEAIITAANKTVEDLREQTRLGLEYALEHHKTLNLQLDIKSPTLIIPLDPSDDNSAAAVLCVGALNVSSELVPQSVLNEVKSRQALQYTQDDWRRLESLMYDRFSIVFKDTRILLGEHMSDIDLVLNEKSSKLHFIDKTTLQFLLELSIVPQNRNLTKCRLSIMMSELRTTLSDVQYKLFLKIMSLHSSSENQDTSSVESVESVDTASEELESKNSKGLVPIPETPQKSFELKFLVSKAYFIIVKGWDAQPLVEMCLHEFQVRFWTLNGNPDETVSIKLKIADLLVTDHIDSTGPPELRKMIESHGGIHEADGNDEIPMVHDIDEPSGDGHSTDRPNLFVVNYKKNEAGDATVSVILSEIHFVCNPQSTLTVYDFIMSTFTSPTPQTPVVAASDNIINSQEPKIAADTERASKTTSSSSMNVQINMTGISVLLCDEQVPIGVLNLKRATLNAEMHDNLKLRVTLGEVKLMDEQRNNLVNIENSGNLADFRYETHPSAIAGNSGKSEIYLRLGAIRLTVIERSLISIIKIFNKLNTMKAVYDQARMMAFNQAIQVEPDKMVFDIEINTPAIVWPHSDGWIKFNLGQLHLQNKLSSTRNDIKGGIRYVRICSLMKGEEQEIFNKTELNVDVCNLLTDTDDLIPVTTVTSYLSPIHANLSEVQYGLLVQFMGVVSNISQSFGSIENNNDDVGILRRKLAEEKQIEQNQTSYWWGENFSLSLGGNSDQDIKNSKRPKLQFDFDAPLLDITLHLDEKPLSLFEIREVHADVSVSHEMDTIVNCHVKTFAAEDLNKVRCNKFPQIIPPVKNNAYQVIAKVVRKNNLPVRVDCSIDSPQVMVAVEYAIALKKFLDHGNSAPITSKEILSDTDDEYASSLDERSFSVAELDSQRTSDSASENVPINDGLDFCHNSEVTNMATQYCLNIVDMSLTVLADEKDDNSEAIVFKIEHLVLNSGKTTTCTISKIGMFLTQMKSFDSNRLRIIDDFNVVGTLDNSESSKTLLLTNAQLFLDPLVLRLSLREIGLIMDIAKKASSIYSNKQPCGEERLKQATTFRANDHRIAHKRRRSELLQSNANSSAAQNYGTSLIEEESGDMVRTKRVLSEKMIAELQGLRLVLIDPLHQLPLTDFCIKPFTLLAENWSDAISVNASAEFYANFHSFTKSAWEPLVDTIKLQMHVQKQTLEISSEDIVDVDISPEIIQLFNDIKSYFDADPSEFLRNRIEEEEPYRIINQTGMSIIIWQDFSAKGDLSRDGNTVVPKGNEKRKLIKDSEVVKWSFQDWRQLRENLSATDQDATLGLEFENADLTILRSIPVNKIGEHVYTLFDNSTKEKHRIIFDIRVVNHLKQISIRSSVLLHNDTEDNLEIMLITPGKSKDVLSLGACESIPLPVGKVESNMLIRKQGDTRWSMRSIDWLALSEHQHPDSSVNSHSSGAVKTTPLTLQCSENYFLSIVPIFKDMELNRKYPYLEINFTAPIQIVNNLPVDLEFQLYNREHKTKTSWDVKEAGHQFVHDVNPDNLILMRLSIPEYSCRRTAIVNIGQLKRNKEFHLEDCVEMTSQTRGQRLNLYLDYQNLPNGKGRAIIIYSHYVIINTSDHDLYLCDGNNTLDAATSSTNLWSFGDGSERRSQRVTIACDSSFNSAPVSLDASGSVFEVALMSKDRKSVLYLGGKITQGVGRYLSTKIVTISPRFILYNDMDRPLQFHEPGNKESNKVINVNPKSQSPVGFIKSVANREICTRLADSDECHWSSSLRMYNVGTTYVRLIENMKPTVLAQVDILLEGACLFVRFSIAKTWPFSIRNFTDHDFVFYQSDPALDEDDMLLEEGLTTDGNKSGNRFTPILYNLPPRSAMPYSWDFPAAETRQIVLQLPEHVQFDNDRGLSIVESRNASDATSVNQVKANGSSNRTKVSKQKIRHRKIQLGDIGELPPARLAHNVMVALSVIADGPQQALIIDNLNTDVTRYDVGTNEVKPEAFEEIKQLEDGAFVLKTKFKGLGLSCINGAGQELLYATFHNAQFSYSISDALQSISTQIQWIQVDNMLPKSTNFPVFIYPSVLPKAPDELAAHPCFSASMTRILDDSYGLTYIKHATLLLQEMTIEADEDLLLAIVNMIVDQTSDNVDLTSNLNPIFDNDLQLLSENETKMPAPAVTAVPDIYFEQLHLQPTQLNLSFMRTGALNTSSVFKNISLGGNLSVIVDALTMTIGNINDAPVRFNALLVDNVRTRVSNLVSMIRIHYEQEFVYQIHKIVGSADIIGNPVGLFNNISSGVMDLFYEPYLGYTLNDRPRELGVGLAKGGINFMKKSVFGLSDSLTKVTGSLSKGLVALTLDPQYQNQQRSRRIRNKPIHALSGIKYGVMSFCESITSGFTGLAEAPLQGAVTEGSVGFFKGLGIGLLGLPTKATIGVLDFASNVTEGIRNTTTVFDTHSVDRIRLPRVIFDDGVLRPYNVRDSVGQMILRTVKDSDYSGDHYLAHTNLSKNNVVVISLERILVASVNDMKQEWMLEYSSISSIILEQTGIVIRLIGGVHGPFIPLTEESTRLYIYRNITKSVEACNRHRIAFS</sequence>
<evidence type="ECO:0000259" key="8">
    <source>
        <dbReference type="Pfam" id="PF25037"/>
    </source>
</evidence>
<gene>
    <name evidence="9" type="ORF">DASB73_027810</name>
</gene>
<dbReference type="InterPro" id="IPR026854">
    <property type="entry name" value="VPS13_N"/>
</dbReference>
<accession>A0AAV5RKW1</accession>
<keyword evidence="10" id="KW-1185">Reference proteome</keyword>
<evidence type="ECO:0000256" key="4">
    <source>
        <dbReference type="SAM" id="MobiDB-lite"/>
    </source>
</evidence>
<comment type="similarity">
    <text evidence="1">Belongs to the VPS13 family.</text>
</comment>
<dbReference type="InterPro" id="IPR056748">
    <property type="entry name" value="VPS13-like_C"/>
</dbReference>
<dbReference type="Pfam" id="PF25036">
    <property type="entry name" value="VPS13_VAB"/>
    <property type="match status" value="1"/>
</dbReference>
<dbReference type="GO" id="GO:0045324">
    <property type="term" value="P:late endosome to vacuole transport"/>
    <property type="evidence" value="ECO:0007669"/>
    <property type="project" value="TreeGrafter"/>
</dbReference>
<feature type="region of interest" description="Disordered" evidence="4">
    <location>
        <begin position="836"/>
        <end position="864"/>
    </location>
</feature>
<dbReference type="EMBL" id="BTGC01000008">
    <property type="protein sequence ID" value="GMM51818.1"/>
    <property type="molecule type" value="Genomic_DNA"/>
</dbReference>
<feature type="domain" description="VPS13-like middle region" evidence="6">
    <location>
        <begin position="1151"/>
        <end position="1825"/>
    </location>
</feature>
<feature type="domain" description="Vacuolar protein sorting-associated protein 13 VPS13 adaptor binding" evidence="7">
    <location>
        <begin position="1917"/>
        <end position="2497"/>
    </location>
</feature>
<dbReference type="GO" id="GO:0006869">
    <property type="term" value="P:lipid transport"/>
    <property type="evidence" value="ECO:0007669"/>
    <property type="project" value="UniProtKB-KW"/>
</dbReference>
<feature type="compositionally biased region" description="Low complexity" evidence="4">
    <location>
        <begin position="836"/>
        <end position="848"/>
    </location>
</feature>
<evidence type="ECO:0000256" key="1">
    <source>
        <dbReference type="ARBA" id="ARBA00006545"/>
    </source>
</evidence>
<evidence type="ECO:0000256" key="2">
    <source>
        <dbReference type="ARBA" id="ARBA00022448"/>
    </source>
</evidence>
<reference evidence="9 10" key="1">
    <citation type="journal article" date="2023" name="Elife">
        <title>Identification of key yeast species and microbe-microbe interactions impacting larval growth of Drosophila in the wild.</title>
        <authorList>
            <person name="Mure A."/>
            <person name="Sugiura Y."/>
            <person name="Maeda R."/>
            <person name="Honda K."/>
            <person name="Sakurai N."/>
            <person name="Takahashi Y."/>
            <person name="Watada M."/>
            <person name="Katoh T."/>
            <person name="Gotoh A."/>
            <person name="Gotoh Y."/>
            <person name="Taniguchi I."/>
            <person name="Nakamura K."/>
            <person name="Hayashi T."/>
            <person name="Katayama T."/>
            <person name="Uemura T."/>
            <person name="Hattori Y."/>
        </authorList>
    </citation>
    <scope>NUCLEOTIDE SEQUENCE [LARGE SCALE GENOMIC DNA]</scope>
    <source>
        <strain evidence="9 10">SB-73</strain>
    </source>
</reference>
<keyword evidence="3" id="KW-0445">Lipid transport</keyword>
<dbReference type="GO" id="GO:0045053">
    <property type="term" value="P:protein retention in Golgi apparatus"/>
    <property type="evidence" value="ECO:0007669"/>
    <property type="project" value="TreeGrafter"/>
</dbReference>
<feature type="region of interest" description="Disordered" evidence="4">
    <location>
        <begin position="237"/>
        <end position="256"/>
    </location>
</feature>
<name>A0AAV5RKW1_STABA</name>